<dbReference type="Gene3D" id="3.40.630.10">
    <property type="entry name" value="Zn peptidases"/>
    <property type="match status" value="1"/>
</dbReference>
<dbReference type="InterPro" id="IPR055438">
    <property type="entry name" value="AstE_AspA_cat"/>
</dbReference>
<evidence type="ECO:0000313" key="6">
    <source>
        <dbReference type="EMBL" id="SPD79467.1"/>
    </source>
</evidence>
<dbReference type="EMBL" id="LR025152">
    <property type="protein sequence ID" value="VAY19593.1"/>
    <property type="molecule type" value="mRNA"/>
</dbReference>
<evidence type="ECO:0000256" key="1">
    <source>
        <dbReference type="ARBA" id="ARBA00001947"/>
    </source>
</evidence>
<keyword evidence="2" id="KW-0479">Metal-binding</keyword>
<dbReference type="EMBL" id="LT984992">
    <property type="protein sequence ID" value="SPD79467.1"/>
    <property type="molecule type" value="mRNA"/>
</dbReference>
<organism evidence="7">
    <name type="scientific">Limnospira platensis</name>
    <name type="common">Arthrospira platensis</name>
    <dbReference type="NCBI Taxonomy" id="118562"/>
    <lineage>
        <taxon>Bacteria</taxon>
        <taxon>Bacillati</taxon>
        <taxon>Cyanobacteriota</taxon>
        <taxon>Cyanophyceae</taxon>
        <taxon>Oscillatoriophycideae</taxon>
        <taxon>Oscillatoriales</taxon>
        <taxon>Sirenicapillariaceae</taxon>
        <taxon>Limnospira</taxon>
    </lineage>
</organism>
<evidence type="ECO:0000259" key="5">
    <source>
        <dbReference type="Pfam" id="PF24827"/>
    </source>
</evidence>
<comment type="cofactor">
    <cofactor evidence="1">
        <name>Zn(2+)</name>
        <dbReference type="ChEBI" id="CHEBI:29105"/>
    </cofactor>
</comment>
<gene>
    <name evidence="7" type="primary">A-sgd</name>
</gene>
<evidence type="ECO:0000256" key="2">
    <source>
        <dbReference type="ARBA" id="ARBA00022723"/>
    </source>
</evidence>
<keyword evidence="4" id="KW-0862">Zinc</keyword>
<dbReference type="Pfam" id="PF24827">
    <property type="entry name" value="AstE_AspA_cat"/>
    <property type="match status" value="1"/>
</dbReference>
<feature type="domain" description="Succinylglutamate desuccinylase/Aspartoacylase catalytic" evidence="5">
    <location>
        <begin position="43"/>
        <end position="220"/>
    </location>
</feature>
<evidence type="ECO:0000256" key="4">
    <source>
        <dbReference type="ARBA" id="ARBA00022833"/>
    </source>
</evidence>
<evidence type="ECO:0000313" key="7">
    <source>
        <dbReference type="EMBL" id="VAY19593.1"/>
    </source>
</evidence>
<keyword evidence="3" id="KW-0378">Hydrolase</keyword>
<accession>A0A3P3ZKW1</accession>
<dbReference type="InterPro" id="IPR053138">
    <property type="entry name" value="N-alpha-Ac-DABA_deacetylase"/>
</dbReference>
<name>A0A3P3ZKW1_LIMPL</name>
<dbReference type="SUPFAM" id="SSF53187">
    <property type="entry name" value="Zn-dependent exopeptidases"/>
    <property type="match status" value="1"/>
</dbReference>
<dbReference type="GO" id="GO:0046872">
    <property type="term" value="F:metal ion binding"/>
    <property type="evidence" value="ECO:0007669"/>
    <property type="project" value="UniProtKB-KW"/>
</dbReference>
<sequence length="323" mass="35835">MLEICRTPIPPARTKRIEIPVARLPTQTMLSLPVIVINGYTEGPILWVSAAIHGDEINGVEIIHQVLQKISPKRLRGTVIAVPIVNVFGFIEQSRYLPDRRDLNRSFPGSKRGSLASRIAHLFVQEIVNHSTHGIDLHTASGHRKNLPQIRANLDDPVTYQCARAFGTSVIIHSQLRDGSLRQAATQKGIPVLLYEGGEALRFNSHAIYIGVQGILRVMETLDMYDFQFDNFPLEPIEVQNTQWVRASRSGILQLSIELGERVYKRQLLGVISDAFGDTSVKVRAPADGLVIGNQQNPLVNQGDAIVNLALLNSEENLVHFPS</sequence>
<evidence type="ECO:0000256" key="3">
    <source>
        <dbReference type="ARBA" id="ARBA00022801"/>
    </source>
</evidence>
<reference evidence="6" key="1">
    <citation type="submission" date="2018-02" db="EMBL/GenBank/DDBJ databases">
        <authorList>
            <consortium name="Jesu Arockiaraj"/>
            <consortium name="Anbazahan"/>
            <consortium name="Venkatesh"/>
        </authorList>
    </citation>
    <scope>NUCLEOTIDE SEQUENCE</scope>
    <source>
        <strain evidence="6">SRM16</strain>
    </source>
</reference>
<dbReference type="AlphaFoldDB" id="A0A3P3ZKW1"/>
<dbReference type="GO" id="GO:0016811">
    <property type="term" value="F:hydrolase activity, acting on carbon-nitrogen (but not peptide) bonds, in linear amides"/>
    <property type="evidence" value="ECO:0007669"/>
    <property type="project" value="InterPro"/>
</dbReference>
<reference evidence="7" key="2">
    <citation type="submission" date="2018-10" db="EMBL/GenBank/DDBJ databases">
        <authorList>
            <person name="Arockiaraj J."/>
            <person name="Kumaresan V."/>
            <person name="Sannasimuthu A."/>
        </authorList>
    </citation>
    <scope>NUCLEOTIDE SEQUENCE</scope>
</reference>
<dbReference type="GO" id="GO:0016788">
    <property type="term" value="F:hydrolase activity, acting on ester bonds"/>
    <property type="evidence" value="ECO:0007669"/>
    <property type="project" value="InterPro"/>
</dbReference>
<protein>
    <submittedName>
        <fullName evidence="7">Succinylglutamate desuccinylase</fullName>
    </submittedName>
</protein>
<dbReference type="CDD" id="cd06251">
    <property type="entry name" value="M14_ASTE_ASPA-like"/>
    <property type="match status" value="1"/>
</dbReference>
<dbReference type="PANTHER" id="PTHR37326">
    <property type="entry name" value="BLL3975 PROTEIN"/>
    <property type="match status" value="1"/>
</dbReference>
<dbReference type="PANTHER" id="PTHR37326:SF2">
    <property type="entry name" value="SUCCINYLGLUTAMATE DESUCCINYLASE_ASPARTOACYLASE FAMILY PROTEIN"/>
    <property type="match status" value="1"/>
</dbReference>
<proteinExistence type="evidence at transcript level"/>
<dbReference type="InterPro" id="IPR043795">
    <property type="entry name" value="N-alpha-Ac-DABA-like"/>
</dbReference>
<dbReference type="PIRSF" id="PIRSF039012">
    <property type="entry name" value="ASP"/>
    <property type="match status" value="1"/>
</dbReference>